<dbReference type="Pfam" id="PF01609">
    <property type="entry name" value="DDE_Tnp_1"/>
    <property type="match status" value="1"/>
</dbReference>
<accession>A0A975B701</accession>
<organism evidence="2 3">
    <name type="scientific">Desulfonema limicola</name>
    <dbReference type="NCBI Taxonomy" id="45656"/>
    <lineage>
        <taxon>Bacteria</taxon>
        <taxon>Pseudomonadati</taxon>
        <taxon>Thermodesulfobacteriota</taxon>
        <taxon>Desulfobacteria</taxon>
        <taxon>Desulfobacterales</taxon>
        <taxon>Desulfococcaceae</taxon>
        <taxon>Desulfonema</taxon>
    </lineage>
</organism>
<evidence type="ECO:0000259" key="1">
    <source>
        <dbReference type="Pfam" id="PF01609"/>
    </source>
</evidence>
<keyword evidence="3" id="KW-1185">Reference proteome</keyword>
<proteinExistence type="predicted"/>
<dbReference type="InterPro" id="IPR002559">
    <property type="entry name" value="Transposase_11"/>
</dbReference>
<dbReference type="InterPro" id="IPR012337">
    <property type="entry name" value="RNaseH-like_sf"/>
</dbReference>
<feature type="domain" description="Transposase IS4-like" evidence="1">
    <location>
        <begin position="11"/>
        <end position="80"/>
    </location>
</feature>
<name>A0A975B701_9BACT</name>
<dbReference type="Proteomes" id="UP000663720">
    <property type="component" value="Chromosome"/>
</dbReference>
<dbReference type="SUPFAM" id="SSF53098">
    <property type="entry name" value="Ribonuclease H-like"/>
    <property type="match status" value="1"/>
</dbReference>
<evidence type="ECO:0000313" key="3">
    <source>
        <dbReference type="Proteomes" id="UP000663720"/>
    </source>
</evidence>
<dbReference type="GO" id="GO:0003677">
    <property type="term" value="F:DNA binding"/>
    <property type="evidence" value="ECO:0007669"/>
    <property type="project" value="InterPro"/>
</dbReference>
<reference evidence="2" key="1">
    <citation type="journal article" date="2021" name="Microb. Physiol.">
        <title>Proteogenomic Insights into the Physiology of Marine, Sulfate-Reducing, Filamentous Desulfonema limicola and Desulfonema magnum.</title>
        <authorList>
            <person name="Schnaars V."/>
            <person name="Wohlbrand L."/>
            <person name="Scheve S."/>
            <person name="Hinrichs C."/>
            <person name="Reinhardt R."/>
            <person name="Rabus R."/>
        </authorList>
    </citation>
    <scope>NUCLEOTIDE SEQUENCE</scope>
    <source>
        <strain evidence="2">5ac10</strain>
    </source>
</reference>
<dbReference type="GO" id="GO:0006313">
    <property type="term" value="P:DNA transposition"/>
    <property type="evidence" value="ECO:0007669"/>
    <property type="project" value="InterPro"/>
</dbReference>
<dbReference type="KEGG" id="dli:dnl_22910"/>
<dbReference type="EMBL" id="CP061799">
    <property type="protein sequence ID" value="QTA80005.1"/>
    <property type="molecule type" value="Genomic_DNA"/>
</dbReference>
<evidence type="ECO:0000313" key="2">
    <source>
        <dbReference type="EMBL" id="QTA80005.1"/>
    </source>
</evidence>
<gene>
    <name evidence="2" type="ORF">dnl_22910</name>
</gene>
<dbReference type="AlphaFoldDB" id="A0A975B701"/>
<dbReference type="GO" id="GO:0004803">
    <property type="term" value="F:transposase activity"/>
    <property type="evidence" value="ECO:0007669"/>
    <property type="project" value="InterPro"/>
</dbReference>
<sequence>MIAFPVPQEIANLRRSRLHKNAAKKGRTCSPKGLFLCDWSMFIINASEDLIPSKMIRTLYRIRWSIELVFKNWKSILKIQDS</sequence>
<protein>
    <submittedName>
        <fullName evidence="2">Transposase family protein, IS4-like</fullName>
    </submittedName>
</protein>